<feature type="non-terminal residue" evidence="2">
    <location>
        <position position="77"/>
    </location>
</feature>
<dbReference type="AlphaFoldDB" id="A0AAN5C5F4"/>
<keyword evidence="1" id="KW-0812">Transmembrane</keyword>
<proteinExistence type="predicted"/>
<dbReference type="EMBL" id="BTRK01000001">
    <property type="protein sequence ID" value="GMR30692.1"/>
    <property type="molecule type" value="Genomic_DNA"/>
</dbReference>
<evidence type="ECO:0000313" key="2">
    <source>
        <dbReference type="EMBL" id="GMR30692.1"/>
    </source>
</evidence>
<feature type="transmembrane region" description="Helical" evidence="1">
    <location>
        <begin position="25"/>
        <end position="45"/>
    </location>
</feature>
<evidence type="ECO:0000313" key="3">
    <source>
        <dbReference type="Proteomes" id="UP001328107"/>
    </source>
</evidence>
<sequence length="77" mass="9208">MLPFYIWLGQHDLLRNTMGFLMPQCYYFQNACVFLLSLDRFFAIFSVSVNLGFWTRTYWIAYVITFVICVLVNCICR</sequence>
<name>A0AAN5C5F4_9BILA</name>
<evidence type="ECO:0000256" key="1">
    <source>
        <dbReference type="SAM" id="Phobius"/>
    </source>
</evidence>
<organism evidence="2 3">
    <name type="scientific">Pristionchus mayeri</name>
    <dbReference type="NCBI Taxonomy" id="1317129"/>
    <lineage>
        <taxon>Eukaryota</taxon>
        <taxon>Metazoa</taxon>
        <taxon>Ecdysozoa</taxon>
        <taxon>Nematoda</taxon>
        <taxon>Chromadorea</taxon>
        <taxon>Rhabditida</taxon>
        <taxon>Rhabditina</taxon>
        <taxon>Diplogasteromorpha</taxon>
        <taxon>Diplogasteroidea</taxon>
        <taxon>Neodiplogasteridae</taxon>
        <taxon>Pristionchus</taxon>
    </lineage>
</organism>
<reference evidence="3" key="1">
    <citation type="submission" date="2022-10" db="EMBL/GenBank/DDBJ databases">
        <title>Genome assembly of Pristionchus species.</title>
        <authorList>
            <person name="Yoshida K."/>
            <person name="Sommer R.J."/>
        </authorList>
    </citation>
    <scope>NUCLEOTIDE SEQUENCE [LARGE SCALE GENOMIC DNA]</scope>
    <source>
        <strain evidence="3">RS5460</strain>
    </source>
</reference>
<protein>
    <recommendedName>
        <fullName evidence="4">G protein-coupled receptor</fullName>
    </recommendedName>
</protein>
<gene>
    <name evidence="2" type="ORF">PMAYCL1PPCAC_00887</name>
</gene>
<feature type="transmembrane region" description="Helical" evidence="1">
    <location>
        <begin position="57"/>
        <end position="76"/>
    </location>
</feature>
<keyword evidence="1" id="KW-0472">Membrane</keyword>
<accession>A0AAN5C5F4</accession>
<dbReference type="Proteomes" id="UP001328107">
    <property type="component" value="Unassembled WGS sequence"/>
</dbReference>
<evidence type="ECO:0008006" key="4">
    <source>
        <dbReference type="Google" id="ProtNLM"/>
    </source>
</evidence>
<comment type="caution">
    <text evidence="2">The sequence shown here is derived from an EMBL/GenBank/DDBJ whole genome shotgun (WGS) entry which is preliminary data.</text>
</comment>
<keyword evidence="3" id="KW-1185">Reference proteome</keyword>
<keyword evidence="1" id="KW-1133">Transmembrane helix</keyword>